<dbReference type="GO" id="GO:0043047">
    <property type="term" value="F:single-stranded telomeric DNA binding"/>
    <property type="evidence" value="ECO:0007669"/>
    <property type="project" value="InterPro"/>
</dbReference>
<name>A0A9P7YZ96_9HELO</name>
<evidence type="ECO:0000313" key="1">
    <source>
        <dbReference type="EMBL" id="KAG9242440.1"/>
    </source>
</evidence>
<proteinExistence type="predicted"/>
<dbReference type="AlphaFoldDB" id="A0A9P7YZ96"/>
<dbReference type="Proteomes" id="UP000887226">
    <property type="component" value="Unassembled WGS sequence"/>
</dbReference>
<dbReference type="Pfam" id="PF12658">
    <property type="entry name" value="Ten1"/>
    <property type="match status" value="1"/>
</dbReference>
<dbReference type="EMBL" id="MU254073">
    <property type="protein sequence ID" value="KAG9242440.1"/>
    <property type="molecule type" value="Genomic_DNA"/>
</dbReference>
<dbReference type="GO" id="GO:1990879">
    <property type="term" value="C:CST complex"/>
    <property type="evidence" value="ECO:0007669"/>
    <property type="project" value="InterPro"/>
</dbReference>
<gene>
    <name evidence="1" type="ORF">BJ878DRAFT_544255</name>
</gene>
<dbReference type="InterPro" id="IPR024222">
    <property type="entry name" value="Ten1_fungal"/>
</dbReference>
<keyword evidence="2" id="KW-1185">Reference proteome</keyword>
<dbReference type="Gene3D" id="2.40.50.140">
    <property type="entry name" value="Nucleic acid-binding proteins"/>
    <property type="match status" value="1"/>
</dbReference>
<reference evidence="1" key="1">
    <citation type="journal article" date="2021" name="IMA Fungus">
        <title>Genomic characterization of three marine fungi, including Emericellopsis atlantica sp. nov. with signatures of a generalist lifestyle and marine biomass degradation.</title>
        <authorList>
            <person name="Hagestad O.C."/>
            <person name="Hou L."/>
            <person name="Andersen J.H."/>
            <person name="Hansen E.H."/>
            <person name="Altermark B."/>
            <person name="Li C."/>
            <person name="Kuhnert E."/>
            <person name="Cox R.J."/>
            <person name="Crous P.W."/>
            <person name="Spatafora J.W."/>
            <person name="Lail K."/>
            <person name="Amirebrahimi M."/>
            <person name="Lipzen A."/>
            <person name="Pangilinan J."/>
            <person name="Andreopoulos W."/>
            <person name="Hayes R.D."/>
            <person name="Ng V."/>
            <person name="Grigoriev I.V."/>
            <person name="Jackson S.A."/>
            <person name="Sutton T.D.S."/>
            <person name="Dobson A.D.W."/>
            <person name="Rama T."/>
        </authorList>
    </citation>
    <scope>NUCLEOTIDE SEQUENCE</scope>
    <source>
        <strain evidence="1">TRa3180A</strain>
    </source>
</reference>
<evidence type="ECO:0000313" key="2">
    <source>
        <dbReference type="Proteomes" id="UP000887226"/>
    </source>
</evidence>
<accession>A0A9P7YZ96</accession>
<dbReference type="OrthoDB" id="5275361at2759"/>
<protein>
    <submittedName>
        <fullName evidence="1">CST complex subunit Ten1</fullName>
    </submittedName>
</protein>
<comment type="caution">
    <text evidence="1">The sequence shown here is derived from an EMBL/GenBank/DDBJ whole genome shotgun (WGS) entry which is preliminary data.</text>
</comment>
<dbReference type="InterPro" id="IPR012340">
    <property type="entry name" value="NA-bd_OB-fold"/>
</dbReference>
<dbReference type="GO" id="GO:0016233">
    <property type="term" value="P:telomere capping"/>
    <property type="evidence" value="ECO:0007669"/>
    <property type="project" value="InterPro"/>
</dbReference>
<organism evidence="1 2">
    <name type="scientific">Calycina marina</name>
    <dbReference type="NCBI Taxonomy" id="1763456"/>
    <lineage>
        <taxon>Eukaryota</taxon>
        <taxon>Fungi</taxon>
        <taxon>Dikarya</taxon>
        <taxon>Ascomycota</taxon>
        <taxon>Pezizomycotina</taxon>
        <taxon>Leotiomycetes</taxon>
        <taxon>Helotiales</taxon>
        <taxon>Pezizellaceae</taxon>
        <taxon>Calycina</taxon>
    </lineage>
</organism>
<sequence length="137" mass="14603">MASIQNGPLPSRLILLADLPTLPAAQKVRFLGCVTSYSTKKASMTLEHNHPAGNKLRALVNIELLLNTLKSTQTSIGEWVNVIGYTKASATSGVSASARSGPVVEVEALVLWSAGPLKLDGYEQSLDKLKDDNDDAK</sequence>